<proteinExistence type="predicted"/>
<protein>
    <submittedName>
        <fullName evidence="1">Uncharacterized protein</fullName>
    </submittedName>
</protein>
<gene>
    <name evidence="1" type="ORF">DJFAAGMI_01453</name>
</gene>
<comment type="caution">
    <text evidence="1">The sequence shown here is derived from an EMBL/GenBank/DDBJ whole genome shotgun (WGS) entry which is preliminary data.</text>
</comment>
<accession>A0ABS5LQD2</accession>
<name>A0ABS5LQD2_9BURK</name>
<dbReference type="EMBL" id="JAANES010000001">
    <property type="protein sequence ID" value="MBS3018721.1"/>
    <property type="molecule type" value="Genomic_DNA"/>
</dbReference>
<reference evidence="1 2" key="1">
    <citation type="submission" date="2020-03" db="EMBL/GenBank/DDBJ databases">
        <title>The role of nitrogen metabolism on polyethylene biodegradation.</title>
        <authorList>
            <person name="Peixoto J."/>
            <person name="Vizzotto C.S."/>
            <person name="Ramos A."/>
            <person name="Alves G."/>
            <person name="Steindorff A."/>
            <person name="Kruger R."/>
        </authorList>
    </citation>
    <scope>NUCLEOTIDE SEQUENCE [LARGE SCALE GENOMIC DNA]</scope>
    <source>
        <strain evidence="1 2">PE63</strain>
    </source>
</reference>
<dbReference type="RefSeq" id="WP_283245729.1">
    <property type="nucleotide sequence ID" value="NZ_JAANES010000001.1"/>
</dbReference>
<evidence type="ECO:0000313" key="1">
    <source>
        <dbReference type="EMBL" id="MBS3018721.1"/>
    </source>
</evidence>
<keyword evidence="2" id="KW-1185">Reference proteome</keyword>
<evidence type="ECO:0000313" key="2">
    <source>
        <dbReference type="Proteomes" id="UP001647436"/>
    </source>
</evidence>
<organism evidence="1 2">
    <name type="scientific">Comamonas brasiliensis</name>
    <dbReference type="NCBI Taxonomy" id="1812482"/>
    <lineage>
        <taxon>Bacteria</taxon>
        <taxon>Pseudomonadati</taxon>
        <taxon>Pseudomonadota</taxon>
        <taxon>Betaproteobacteria</taxon>
        <taxon>Burkholderiales</taxon>
        <taxon>Comamonadaceae</taxon>
        <taxon>Comamonas</taxon>
    </lineage>
</organism>
<sequence length="44" mass="4797">MRIFVLKCGCVSIHHIARSAAEAFDHGFAELGHLGLGISCRCIR</sequence>
<dbReference type="Proteomes" id="UP001647436">
    <property type="component" value="Unassembled WGS sequence"/>
</dbReference>